<organism evidence="2 3">
    <name type="scientific">Sphagnum jensenii</name>
    <dbReference type="NCBI Taxonomy" id="128206"/>
    <lineage>
        <taxon>Eukaryota</taxon>
        <taxon>Viridiplantae</taxon>
        <taxon>Streptophyta</taxon>
        <taxon>Embryophyta</taxon>
        <taxon>Bryophyta</taxon>
        <taxon>Sphagnophytina</taxon>
        <taxon>Sphagnopsida</taxon>
        <taxon>Sphagnales</taxon>
        <taxon>Sphagnaceae</taxon>
        <taxon>Sphagnum</taxon>
    </lineage>
</organism>
<name>A0ABP0VJ95_9BRYO</name>
<proteinExistence type="predicted"/>
<feature type="compositionally biased region" description="Basic and acidic residues" evidence="1">
    <location>
        <begin position="75"/>
        <end position="89"/>
    </location>
</feature>
<sequence length="89" mass="9440">MIEAAVAIKIAGIRNHEGTISKNGLTSARSGLVCISTMHPDPDSLARGSALRISNSPVCSCGRSARGTRLSPFYRRGDRDGRRDDAVGQ</sequence>
<keyword evidence="3" id="KW-1185">Reference proteome</keyword>
<evidence type="ECO:0000313" key="2">
    <source>
        <dbReference type="EMBL" id="CAK9254267.1"/>
    </source>
</evidence>
<accession>A0ABP0VJ95</accession>
<protein>
    <submittedName>
        <fullName evidence="2">Uncharacterized protein</fullName>
    </submittedName>
</protein>
<reference evidence="2" key="1">
    <citation type="submission" date="2024-02" db="EMBL/GenBank/DDBJ databases">
        <authorList>
            <consortium name="ELIXIR-Norway"/>
            <consortium name="Elixir Norway"/>
        </authorList>
    </citation>
    <scope>NUCLEOTIDE SEQUENCE</scope>
</reference>
<feature type="region of interest" description="Disordered" evidence="1">
    <location>
        <begin position="70"/>
        <end position="89"/>
    </location>
</feature>
<dbReference type="Proteomes" id="UP001497444">
    <property type="component" value="Unassembled WGS sequence"/>
</dbReference>
<evidence type="ECO:0000313" key="3">
    <source>
        <dbReference type="Proteomes" id="UP001497444"/>
    </source>
</evidence>
<evidence type="ECO:0000256" key="1">
    <source>
        <dbReference type="SAM" id="MobiDB-lite"/>
    </source>
</evidence>
<gene>
    <name evidence="2" type="ORF">CSSPJE1EN1_LOCUS29645</name>
</gene>
<dbReference type="EMBL" id="CAXAQS010001004">
    <property type="protein sequence ID" value="CAK9254267.1"/>
    <property type="molecule type" value="Genomic_DNA"/>
</dbReference>
<comment type="caution">
    <text evidence="2">The sequence shown here is derived from an EMBL/GenBank/DDBJ whole genome shotgun (WGS) entry which is preliminary data.</text>
</comment>